<dbReference type="EMBL" id="GBRH01214519">
    <property type="protein sequence ID" value="JAD83376.1"/>
    <property type="molecule type" value="Transcribed_RNA"/>
</dbReference>
<proteinExistence type="predicted"/>
<evidence type="ECO:0000313" key="2">
    <source>
        <dbReference type="EMBL" id="JAD83376.1"/>
    </source>
</evidence>
<reference evidence="2" key="2">
    <citation type="journal article" date="2015" name="Data Brief">
        <title>Shoot transcriptome of the giant reed, Arundo donax.</title>
        <authorList>
            <person name="Barrero R.A."/>
            <person name="Guerrero F.D."/>
            <person name="Moolhuijzen P."/>
            <person name="Goolsby J.A."/>
            <person name="Tidwell J."/>
            <person name="Bellgard S.E."/>
            <person name="Bellgard M.I."/>
        </authorList>
    </citation>
    <scope>NUCLEOTIDE SEQUENCE</scope>
    <source>
        <tissue evidence="2">Shoot tissue taken approximately 20 cm above the soil surface</tissue>
    </source>
</reference>
<protein>
    <submittedName>
        <fullName evidence="2">Uncharacterized protein</fullName>
    </submittedName>
</protein>
<name>A0A0A9D6B7_ARUDO</name>
<reference evidence="2" key="1">
    <citation type="submission" date="2014-09" db="EMBL/GenBank/DDBJ databases">
        <authorList>
            <person name="Magalhaes I.L.F."/>
            <person name="Oliveira U."/>
            <person name="Santos F.R."/>
            <person name="Vidigal T.H.D.A."/>
            <person name="Brescovit A.D."/>
            <person name="Santos A.J."/>
        </authorList>
    </citation>
    <scope>NUCLEOTIDE SEQUENCE</scope>
    <source>
        <tissue evidence="2">Shoot tissue taken approximately 20 cm above the soil surface</tissue>
    </source>
</reference>
<accession>A0A0A9D6B7</accession>
<evidence type="ECO:0000256" key="1">
    <source>
        <dbReference type="SAM" id="MobiDB-lite"/>
    </source>
</evidence>
<feature type="region of interest" description="Disordered" evidence="1">
    <location>
        <begin position="51"/>
        <end position="84"/>
    </location>
</feature>
<dbReference type="AlphaFoldDB" id="A0A0A9D6B7"/>
<sequence>MPLPWLSCWTRPPPPGWRRACWSSSPGSPSCCSGGQGGSRLSRQYFLTPTPMSCRRSRTSGTPRPSPPPWTRHPVASTREVPRT</sequence>
<organism evidence="2">
    <name type="scientific">Arundo donax</name>
    <name type="common">Giant reed</name>
    <name type="synonym">Donax arundinaceus</name>
    <dbReference type="NCBI Taxonomy" id="35708"/>
    <lineage>
        <taxon>Eukaryota</taxon>
        <taxon>Viridiplantae</taxon>
        <taxon>Streptophyta</taxon>
        <taxon>Embryophyta</taxon>
        <taxon>Tracheophyta</taxon>
        <taxon>Spermatophyta</taxon>
        <taxon>Magnoliopsida</taxon>
        <taxon>Liliopsida</taxon>
        <taxon>Poales</taxon>
        <taxon>Poaceae</taxon>
        <taxon>PACMAD clade</taxon>
        <taxon>Arundinoideae</taxon>
        <taxon>Arundineae</taxon>
        <taxon>Arundo</taxon>
    </lineage>
</organism>